<evidence type="ECO:0000256" key="5">
    <source>
        <dbReference type="ARBA" id="ARBA00022989"/>
    </source>
</evidence>
<dbReference type="Gene3D" id="3.40.50.300">
    <property type="entry name" value="P-loop containing nucleotide triphosphate hydrolases"/>
    <property type="match status" value="1"/>
</dbReference>
<dbReference type="CDD" id="cd01127">
    <property type="entry name" value="TrwB_TraG_TraD_VirD4"/>
    <property type="match status" value="1"/>
</dbReference>
<evidence type="ECO:0000313" key="9">
    <source>
        <dbReference type="EMBL" id="MBM6924109.1"/>
    </source>
</evidence>
<feature type="region of interest" description="Disordered" evidence="7">
    <location>
        <begin position="716"/>
        <end position="735"/>
    </location>
</feature>
<protein>
    <submittedName>
        <fullName evidence="9">Type IV secretory system conjugative DNA transfer family protein</fullName>
    </submittedName>
</protein>
<keyword evidence="3" id="KW-1003">Cell membrane</keyword>
<gene>
    <name evidence="9" type="ORF">H9X81_10480</name>
</gene>
<evidence type="ECO:0000256" key="3">
    <source>
        <dbReference type="ARBA" id="ARBA00022475"/>
    </source>
</evidence>
<feature type="region of interest" description="Disordered" evidence="7">
    <location>
        <begin position="576"/>
        <end position="633"/>
    </location>
</feature>
<feature type="transmembrane region" description="Helical" evidence="8">
    <location>
        <begin position="385"/>
        <end position="404"/>
    </location>
</feature>
<evidence type="ECO:0000256" key="8">
    <source>
        <dbReference type="SAM" id="Phobius"/>
    </source>
</evidence>
<keyword evidence="5 8" id="KW-1133">Transmembrane helix</keyword>
<evidence type="ECO:0000256" key="7">
    <source>
        <dbReference type="SAM" id="MobiDB-lite"/>
    </source>
</evidence>
<sequence length="735" mass="82579">MWRFKNWWNWIKDHYQKSPKMFWIGIPLSLYLLGVLTTVFDKGAGGFSLNPFVGITAFLSFFLKAAIIVILLGVLLLSPGARFSNTKLDPDRNFRFSSSGTFGTAELMDNRRMRKCFNCVPVNHCEQAEGDIIGVKDGLVISQPLNSPHNRHFLAIGGAGSMKSRAIARNKIIGAVRRGESIVVSDPKGELFRDSAVWLRKSGYRVAALNLVSLKHSSRWNFLLGALQNADDDEASSIVEQISFVIIQNTSESTSDFWSRGERAFLKALLLRQYIMWKNGKDELSFPAVYDYISNMSMEDIKKDFTEIQVKYPGNPASKAYRAFMKSRPENTGDMLAGLAFRLDIFLNGEIRRITGGDDPGIDLELAGKEKCAYFAIVPDQHATYDFLVCLFFTLFFIQVIKYADTETKNERCEVPVNVILDEFPNIGEIPDFLKKLATTRSRAVNVSILCQSLADLIERYPYPTYERIMGNCDHFVYLGGNDRITVDRVAWRSGDATAVSENQGENHNKLDPLYLTLEERLSKGDAHRQLLTDNEVLTMAKDNQKTEIIMLKDQPILFAEKFDYTRDPESKKWEPISIKDFDPDDDFWKMPDAQDTQDTQSKDLEQPATDCSPETAPAGRAAGEIPEDSQPAPEKIHAFEEAPGTAQGDEMEILQGDDSLEDLFEAEWRSMQDDFELPSWSAAAPDTKAVEAPAPTAAKLPSKDSSPQAMRKLKPAKFFDDDDEASSFTGGCKL</sequence>
<comment type="subcellular location">
    <subcellularLocation>
        <location evidence="1">Cell membrane</location>
        <topology evidence="1">Multi-pass membrane protein</topology>
    </subcellularLocation>
</comment>
<dbReference type="NCBIfam" id="NF045973">
    <property type="entry name" value="conju_CD1115"/>
    <property type="match status" value="1"/>
</dbReference>
<keyword evidence="10" id="KW-1185">Reference proteome</keyword>
<dbReference type="InterPro" id="IPR051539">
    <property type="entry name" value="T4SS-coupling_protein"/>
</dbReference>
<dbReference type="Pfam" id="PF02534">
    <property type="entry name" value="T4SS-DNA_transf"/>
    <property type="match status" value="1"/>
</dbReference>
<evidence type="ECO:0000256" key="6">
    <source>
        <dbReference type="ARBA" id="ARBA00023136"/>
    </source>
</evidence>
<accession>A0ABS2GR24</accession>
<evidence type="ECO:0000256" key="2">
    <source>
        <dbReference type="ARBA" id="ARBA00008806"/>
    </source>
</evidence>
<organism evidence="9 10">
    <name type="scientific">Hydrogenoanaerobacterium saccharovorans</name>
    <dbReference type="NCBI Taxonomy" id="474960"/>
    <lineage>
        <taxon>Bacteria</taxon>
        <taxon>Bacillati</taxon>
        <taxon>Bacillota</taxon>
        <taxon>Clostridia</taxon>
        <taxon>Eubacteriales</taxon>
        <taxon>Oscillospiraceae</taxon>
        <taxon>Hydrogenoanaerobacterium</taxon>
    </lineage>
</organism>
<comment type="similarity">
    <text evidence="2">Belongs to the VirD4/TraG family.</text>
</comment>
<evidence type="ECO:0000313" key="10">
    <source>
        <dbReference type="Proteomes" id="UP000724149"/>
    </source>
</evidence>
<dbReference type="InterPro" id="IPR027417">
    <property type="entry name" value="P-loop_NTPase"/>
</dbReference>
<feature type="compositionally biased region" description="Basic and acidic residues" evidence="7">
    <location>
        <begin position="576"/>
        <end position="590"/>
    </location>
</feature>
<proteinExistence type="inferred from homology"/>
<dbReference type="PANTHER" id="PTHR37937">
    <property type="entry name" value="CONJUGATIVE TRANSFER: DNA TRANSPORT"/>
    <property type="match status" value="1"/>
</dbReference>
<dbReference type="InterPro" id="IPR003688">
    <property type="entry name" value="TraG/VirD4"/>
</dbReference>
<feature type="transmembrane region" description="Helical" evidence="8">
    <location>
        <begin position="52"/>
        <end position="77"/>
    </location>
</feature>
<dbReference type="EMBL" id="JACSNR010000010">
    <property type="protein sequence ID" value="MBM6924109.1"/>
    <property type="molecule type" value="Genomic_DNA"/>
</dbReference>
<dbReference type="PANTHER" id="PTHR37937:SF1">
    <property type="entry name" value="CONJUGATIVE TRANSFER: DNA TRANSPORT"/>
    <property type="match status" value="1"/>
</dbReference>
<keyword evidence="4 8" id="KW-0812">Transmembrane</keyword>
<dbReference type="Proteomes" id="UP000724149">
    <property type="component" value="Unassembled WGS sequence"/>
</dbReference>
<dbReference type="SUPFAM" id="SSF52540">
    <property type="entry name" value="P-loop containing nucleoside triphosphate hydrolases"/>
    <property type="match status" value="1"/>
</dbReference>
<keyword evidence="6 8" id="KW-0472">Membrane</keyword>
<comment type="caution">
    <text evidence="9">The sequence shown here is derived from an EMBL/GenBank/DDBJ whole genome shotgun (WGS) entry which is preliminary data.</text>
</comment>
<feature type="transmembrane region" description="Helical" evidence="8">
    <location>
        <begin position="21"/>
        <end position="40"/>
    </location>
</feature>
<evidence type="ECO:0000256" key="4">
    <source>
        <dbReference type="ARBA" id="ARBA00022692"/>
    </source>
</evidence>
<feature type="region of interest" description="Disordered" evidence="7">
    <location>
        <begin position="689"/>
        <end position="710"/>
    </location>
</feature>
<name>A0ABS2GR24_9FIRM</name>
<evidence type="ECO:0000256" key="1">
    <source>
        <dbReference type="ARBA" id="ARBA00004651"/>
    </source>
</evidence>
<reference evidence="9 10" key="1">
    <citation type="journal article" date="2021" name="Sci. Rep.">
        <title>The distribution of antibiotic resistance genes in chicken gut microbiota commensals.</title>
        <authorList>
            <person name="Juricova H."/>
            <person name="Matiasovicova J."/>
            <person name="Kubasova T."/>
            <person name="Cejkova D."/>
            <person name="Rychlik I."/>
        </authorList>
    </citation>
    <scope>NUCLEOTIDE SEQUENCE [LARGE SCALE GENOMIC DNA]</scope>
    <source>
        <strain evidence="9 10">An564</strain>
    </source>
</reference>